<reference evidence="1 2" key="1">
    <citation type="journal article" date="2019" name="Appl. Environ. Microbiol.">
        <title>Co-occurrence of broad and narrow host-range viruses infecting the toxic bloom-forming cyanobacterium Microcystis aeruginosa.</title>
        <authorList>
            <person name="Morimoto D."/>
            <person name="Tominaga K."/>
            <person name="Nishimura Y."/>
            <person name="Yoshida N."/>
            <person name="Kimura S."/>
            <person name="Sako Y."/>
            <person name="Yoshida T."/>
        </authorList>
    </citation>
    <scope>NUCLEOTIDE SEQUENCE [LARGE SCALE GENOMIC DNA]</scope>
    <source>
        <strain evidence="1 2">11-30S32</strain>
    </source>
</reference>
<dbReference type="EMBL" id="BHVU01000599">
    <property type="protein sequence ID" value="GCA96101.1"/>
    <property type="molecule type" value="Genomic_DNA"/>
</dbReference>
<accession>A0A510PQW9</accession>
<protein>
    <submittedName>
        <fullName evidence="1">Uncharacterized protein</fullName>
    </submittedName>
</protein>
<evidence type="ECO:0000313" key="1">
    <source>
        <dbReference type="EMBL" id="GCA96101.1"/>
    </source>
</evidence>
<gene>
    <name evidence="1" type="ORF">MAE30S32_47530</name>
</gene>
<name>A0A510PQW9_MICAE</name>
<sequence>MRQSGYSLLELLISLTLRLAHGDNAIMKAAIDKLKRT</sequence>
<evidence type="ECO:0000313" key="2">
    <source>
        <dbReference type="Proteomes" id="UP000321223"/>
    </source>
</evidence>
<comment type="caution">
    <text evidence="1">The sequence shown here is derived from an EMBL/GenBank/DDBJ whole genome shotgun (WGS) entry which is preliminary data.</text>
</comment>
<dbReference type="Proteomes" id="UP000321223">
    <property type="component" value="Unassembled WGS sequence"/>
</dbReference>
<dbReference type="AlphaFoldDB" id="A0A510PQW9"/>
<organism evidence="1 2">
    <name type="scientific">Microcystis aeruginosa 11-30S32</name>
    <dbReference type="NCBI Taxonomy" id="2358142"/>
    <lineage>
        <taxon>Bacteria</taxon>
        <taxon>Bacillati</taxon>
        <taxon>Cyanobacteriota</taxon>
        <taxon>Cyanophyceae</taxon>
        <taxon>Oscillatoriophycideae</taxon>
        <taxon>Chroococcales</taxon>
        <taxon>Microcystaceae</taxon>
        <taxon>Microcystis</taxon>
    </lineage>
</organism>
<proteinExistence type="predicted"/>